<evidence type="ECO:0000313" key="1">
    <source>
        <dbReference type="EMBL" id="MDV7266206.1"/>
    </source>
</evidence>
<dbReference type="EMBL" id="JAWLUP010000042">
    <property type="protein sequence ID" value="MDV7266206.1"/>
    <property type="molecule type" value="Genomic_DNA"/>
</dbReference>
<dbReference type="RefSeq" id="WP_317744733.1">
    <property type="nucleotide sequence ID" value="NZ_JAWLUP010000042.1"/>
</dbReference>
<organism evidence="1 2">
    <name type="scientific">Rhodococcus oxybenzonivorans</name>
    <dbReference type="NCBI Taxonomy" id="1990687"/>
    <lineage>
        <taxon>Bacteria</taxon>
        <taxon>Bacillati</taxon>
        <taxon>Actinomycetota</taxon>
        <taxon>Actinomycetes</taxon>
        <taxon>Mycobacteriales</taxon>
        <taxon>Nocardiaceae</taxon>
        <taxon>Rhodococcus</taxon>
    </lineage>
</organism>
<reference evidence="1" key="1">
    <citation type="submission" date="2023-10" db="EMBL/GenBank/DDBJ databases">
        <title>Development of a sustainable strategy for remediation of hydrocarbon-contaminated territories based on the waste exchange concept.</title>
        <authorList>
            <person name="Krivoruchko A."/>
        </authorList>
    </citation>
    <scope>NUCLEOTIDE SEQUENCE</scope>
    <source>
        <strain evidence="1">IEGM 68</strain>
    </source>
</reference>
<dbReference type="AlphaFoldDB" id="A0AAE4V1D1"/>
<proteinExistence type="predicted"/>
<name>A0AAE4V1D1_9NOCA</name>
<comment type="caution">
    <text evidence="1">The sequence shown here is derived from an EMBL/GenBank/DDBJ whole genome shotgun (WGS) entry which is preliminary data.</text>
</comment>
<dbReference type="Proteomes" id="UP001185863">
    <property type="component" value="Unassembled WGS sequence"/>
</dbReference>
<sequence>MRGVRQFSRRRSALLVVTESLTPGAFEAGTTGTDLPADEIHRQLALTALSASLAVLISALARRRTKGQRLGRGLSVPAGARAPASTAAVSPMSVLRTTCVLQV</sequence>
<gene>
    <name evidence="1" type="ORF">R4315_16895</name>
</gene>
<protein>
    <submittedName>
        <fullName evidence="1">Uncharacterized protein</fullName>
    </submittedName>
</protein>
<evidence type="ECO:0000313" key="2">
    <source>
        <dbReference type="Proteomes" id="UP001185863"/>
    </source>
</evidence>
<accession>A0AAE4V1D1</accession>